<evidence type="ECO:0000313" key="3">
    <source>
        <dbReference type="Proteomes" id="UP000505077"/>
    </source>
</evidence>
<accession>A0A6L2R541</accession>
<dbReference type="GO" id="GO:0016757">
    <property type="term" value="F:glycosyltransferase activity"/>
    <property type="evidence" value="ECO:0007669"/>
    <property type="project" value="UniProtKB-ARBA"/>
</dbReference>
<evidence type="ECO:0000259" key="1">
    <source>
        <dbReference type="Pfam" id="PF13439"/>
    </source>
</evidence>
<comment type="caution">
    <text evidence="2">The sequence shown here is derived from an EMBL/GenBank/DDBJ whole genome shotgun (WGS) entry which is preliminary data.</text>
</comment>
<reference evidence="2 3" key="1">
    <citation type="journal article" date="2020" name="ISME J.">
        <title>Parallel Reductive Genome Evolution in Desulfovibrio Ectosymbionts Independently Acquired by Trichonympha Protists in the Termite Gut.</title>
        <authorList>
            <person name="Takeuchi M."/>
            <person name="Kuwahara H."/>
            <person name="Murakami T."/>
            <person name="Takahashi K."/>
            <person name="Kajitani R."/>
            <person name="Toyoda A."/>
            <person name="Itoh T."/>
            <person name="Ohkuma M."/>
            <person name="Hongoh Y."/>
        </authorList>
    </citation>
    <scope>NUCLEOTIDE SEQUENCE [LARGE SCALE GENOMIC DNA]</scope>
    <source>
        <strain evidence="2">ZnDsv-02</strain>
    </source>
</reference>
<name>A0A6L2R541_9BACT</name>
<dbReference type="EMBL" id="BLLL01000003">
    <property type="protein sequence ID" value="GFH62623.1"/>
    <property type="molecule type" value="Genomic_DNA"/>
</dbReference>
<sequence length="404" mass="44530">MTLAHNLTLLLKTFHKQPRAVQRSRVACSETASLGQRASCMIFMHSFGGGAEGMALYLARLLSVRHFQIRLACVRHIPALLRCLPDGVSLTMPEQPGIWPALRNMWRIWRLARRYDTVLGGLELQSIFWAAMLAPGRAVAWLHKDISGYIAQKSTGYAWLYAALLGWALRRCRSVACVSRGILESSARLWPDLSPRLYVLYNPVNIGYIRKRAASPLPEILRPCFDRPVILGVGRLEEQKAFHLLLRAQRLLRERGLDCHCCILGEGSQRARLEGDIRRLGLEGRAFLPGFMDPFPAMARASVLALSSLFEGFSLVIAEALCLGLPVVSADCPSGPAEVLDGGKYGVLTPIGGVDALADAIENILQKGIDDGMRTAGMARAKEFSPKRTLAAWTSFLLKCCHNG</sequence>
<dbReference type="Pfam" id="PF13692">
    <property type="entry name" value="Glyco_trans_1_4"/>
    <property type="match status" value="1"/>
</dbReference>
<protein>
    <submittedName>
        <fullName evidence="2">Glycosyl transferase, group 1</fullName>
    </submittedName>
</protein>
<feature type="domain" description="Glycosyltransferase subfamily 4-like N-terminal" evidence="1">
    <location>
        <begin position="49"/>
        <end position="206"/>
    </location>
</feature>
<keyword evidence="2" id="KW-0808">Transferase</keyword>
<dbReference type="InterPro" id="IPR028098">
    <property type="entry name" value="Glyco_trans_4-like_N"/>
</dbReference>
<evidence type="ECO:0000313" key="2">
    <source>
        <dbReference type="EMBL" id="GFH62623.1"/>
    </source>
</evidence>
<dbReference type="Proteomes" id="UP000505077">
    <property type="component" value="Unassembled WGS sequence"/>
</dbReference>
<dbReference type="Pfam" id="PF13439">
    <property type="entry name" value="Glyco_transf_4"/>
    <property type="match status" value="1"/>
</dbReference>
<dbReference type="SUPFAM" id="SSF53756">
    <property type="entry name" value="UDP-Glycosyltransferase/glycogen phosphorylase"/>
    <property type="match status" value="1"/>
</dbReference>
<dbReference type="CDD" id="cd03811">
    <property type="entry name" value="GT4_GT28_WabH-like"/>
    <property type="match status" value="1"/>
</dbReference>
<dbReference type="PANTHER" id="PTHR12526:SF630">
    <property type="entry name" value="GLYCOSYLTRANSFERASE"/>
    <property type="match status" value="1"/>
</dbReference>
<proteinExistence type="predicted"/>
<gene>
    <name evidence="2" type="ORF">ZNDK_0394</name>
</gene>
<organism evidence="2 3">
    <name type="scientific">Candidatus Desulfovibrio kirbyi</name>
    <dbReference type="NCBI Taxonomy" id="2696086"/>
    <lineage>
        <taxon>Bacteria</taxon>
        <taxon>Pseudomonadati</taxon>
        <taxon>Thermodesulfobacteriota</taxon>
        <taxon>Desulfovibrionia</taxon>
        <taxon>Desulfovibrionales</taxon>
        <taxon>Desulfovibrionaceae</taxon>
        <taxon>Desulfovibrio</taxon>
    </lineage>
</organism>
<dbReference type="PANTHER" id="PTHR12526">
    <property type="entry name" value="GLYCOSYLTRANSFERASE"/>
    <property type="match status" value="1"/>
</dbReference>
<dbReference type="AlphaFoldDB" id="A0A6L2R541"/>
<dbReference type="Gene3D" id="3.40.50.2000">
    <property type="entry name" value="Glycogen Phosphorylase B"/>
    <property type="match status" value="2"/>
</dbReference>